<reference evidence="1 2" key="1">
    <citation type="journal article" date="2020" name="Microbiol. Resour. Announc.">
        <title>Draft Genome Sequence of a Cladosporium Species Isolated from the Mesophotic Ascidian Didemnum maculosum.</title>
        <authorList>
            <person name="Gioti A."/>
            <person name="Siaperas R."/>
            <person name="Nikolaivits E."/>
            <person name="Le Goff G."/>
            <person name="Ouazzani J."/>
            <person name="Kotoulas G."/>
            <person name="Topakas E."/>
        </authorList>
    </citation>
    <scope>NUCLEOTIDE SEQUENCE [LARGE SCALE GENOMIC DNA]</scope>
    <source>
        <strain evidence="1 2">TM138-S3</strain>
    </source>
</reference>
<dbReference type="Proteomes" id="UP000803884">
    <property type="component" value="Unassembled WGS sequence"/>
</dbReference>
<evidence type="ECO:0000313" key="1">
    <source>
        <dbReference type="EMBL" id="KAL1581619.1"/>
    </source>
</evidence>
<evidence type="ECO:0000313" key="2">
    <source>
        <dbReference type="Proteomes" id="UP000803884"/>
    </source>
</evidence>
<proteinExistence type="predicted"/>
<name>A0AB34K9E2_9PEZI</name>
<comment type="caution">
    <text evidence="1">The sequence shown here is derived from an EMBL/GenBank/DDBJ whole genome shotgun (WGS) entry which is preliminary data.</text>
</comment>
<organism evidence="1 2">
    <name type="scientific">Cladosporium halotolerans</name>
    <dbReference type="NCBI Taxonomy" id="1052096"/>
    <lineage>
        <taxon>Eukaryota</taxon>
        <taxon>Fungi</taxon>
        <taxon>Dikarya</taxon>
        <taxon>Ascomycota</taxon>
        <taxon>Pezizomycotina</taxon>
        <taxon>Dothideomycetes</taxon>
        <taxon>Dothideomycetidae</taxon>
        <taxon>Cladosporiales</taxon>
        <taxon>Cladosporiaceae</taxon>
        <taxon>Cladosporium</taxon>
    </lineage>
</organism>
<sequence>GASTDVPVS</sequence>
<feature type="non-terminal residue" evidence="1">
    <location>
        <position position="1"/>
    </location>
</feature>
<keyword evidence="2" id="KW-1185">Reference proteome</keyword>
<dbReference type="EMBL" id="JAAQHG020000480">
    <property type="protein sequence ID" value="KAL1581619.1"/>
    <property type="molecule type" value="Genomic_DNA"/>
</dbReference>
<protein>
    <submittedName>
        <fullName evidence="1">Uncharacterized protein</fullName>
    </submittedName>
</protein>
<gene>
    <name evidence="1" type="ORF">WHR41_09682</name>
</gene>
<accession>A0AB34K9E2</accession>